<gene>
    <name evidence="1" type="ORF">Adt_45217</name>
</gene>
<sequence length="111" mass="13239">MSDIEKEIDFKAEQRIRTVSYNNLLNQLYQKGNPLLNLLGEPSGRSFDYYVLYGMPKKRKRIPRVEKYGSLPEIVHLPTGWEQPSEQFVQLEEAKEIQVKIEWRKISKKWK</sequence>
<comment type="caution">
    <text evidence="1">The sequence shown here is derived from an EMBL/GenBank/DDBJ whole genome shotgun (WGS) entry which is preliminary data.</text>
</comment>
<name>A0ABD1PDR8_9LAMI</name>
<proteinExistence type="predicted"/>
<keyword evidence="2" id="KW-1185">Reference proteome</keyword>
<dbReference type="Proteomes" id="UP001604336">
    <property type="component" value="Unassembled WGS sequence"/>
</dbReference>
<accession>A0ABD1PDR8</accession>
<evidence type="ECO:0000313" key="1">
    <source>
        <dbReference type="EMBL" id="KAL2461797.1"/>
    </source>
</evidence>
<dbReference type="AlphaFoldDB" id="A0ABD1PDR8"/>
<organism evidence="1 2">
    <name type="scientific">Abeliophyllum distichum</name>
    <dbReference type="NCBI Taxonomy" id="126358"/>
    <lineage>
        <taxon>Eukaryota</taxon>
        <taxon>Viridiplantae</taxon>
        <taxon>Streptophyta</taxon>
        <taxon>Embryophyta</taxon>
        <taxon>Tracheophyta</taxon>
        <taxon>Spermatophyta</taxon>
        <taxon>Magnoliopsida</taxon>
        <taxon>eudicotyledons</taxon>
        <taxon>Gunneridae</taxon>
        <taxon>Pentapetalae</taxon>
        <taxon>asterids</taxon>
        <taxon>lamiids</taxon>
        <taxon>Lamiales</taxon>
        <taxon>Oleaceae</taxon>
        <taxon>Forsythieae</taxon>
        <taxon>Abeliophyllum</taxon>
    </lineage>
</organism>
<protein>
    <submittedName>
        <fullName evidence="1">Uncharacterized protein</fullName>
    </submittedName>
</protein>
<evidence type="ECO:0000313" key="2">
    <source>
        <dbReference type="Proteomes" id="UP001604336"/>
    </source>
</evidence>
<reference evidence="2" key="1">
    <citation type="submission" date="2024-07" db="EMBL/GenBank/DDBJ databases">
        <title>Two chromosome-level genome assemblies of Korean endemic species Abeliophyllum distichum and Forsythia ovata (Oleaceae).</title>
        <authorList>
            <person name="Jang H."/>
        </authorList>
    </citation>
    <scope>NUCLEOTIDE SEQUENCE [LARGE SCALE GENOMIC DNA]</scope>
</reference>
<dbReference type="EMBL" id="JBFOLK010000014">
    <property type="protein sequence ID" value="KAL2461797.1"/>
    <property type="molecule type" value="Genomic_DNA"/>
</dbReference>